<name>A0A6A6AWB6_9PEZI</name>
<dbReference type="EC" id="2.7.11.1" evidence="1"/>
<keyword evidence="4" id="KW-0547">Nucleotide-binding</keyword>
<keyword evidence="9" id="KW-0175">Coiled coil</keyword>
<dbReference type="InterPro" id="IPR011009">
    <property type="entry name" value="Kinase-like_dom_sf"/>
</dbReference>
<dbReference type="Pfam" id="PF01163">
    <property type="entry name" value="RIO1"/>
    <property type="match status" value="1"/>
</dbReference>
<evidence type="ECO:0000259" key="10">
    <source>
        <dbReference type="Pfam" id="PF01163"/>
    </source>
</evidence>
<reference evidence="11" key="1">
    <citation type="journal article" date="2020" name="Stud. Mycol.">
        <title>101 Dothideomycetes genomes: a test case for predicting lifestyles and emergence of pathogens.</title>
        <authorList>
            <person name="Haridas S."/>
            <person name="Albert R."/>
            <person name="Binder M."/>
            <person name="Bloem J."/>
            <person name="Labutti K."/>
            <person name="Salamov A."/>
            <person name="Andreopoulos B."/>
            <person name="Baker S."/>
            <person name="Barry K."/>
            <person name="Bills G."/>
            <person name="Bluhm B."/>
            <person name="Cannon C."/>
            <person name="Castanera R."/>
            <person name="Culley D."/>
            <person name="Daum C."/>
            <person name="Ezra D."/>
            <person name="Gonzalez J."/>
            <person name="Henrissat B."/>
            <person name="Kuo A."/>
            <person name="Liang C."/>
            <person name="Lipzen A."/>
            <person name="Lutzoni F."/>
            <person name="Magnuson J."/>
            <person name="Mondo S."/>
            <person name="Nolan M."/>
            <person name="Ohm R."/>
            <person name="Pangilinan J."/>
            <person name="Park H.-J."/>
            <person name="Ramirez L."/>
            <person name="Alfaro M."/>
            <person name="Sun H."/>
            <person name="Tritt A."/>
            <person name="Yoshinaga Y."/>
            <person name="Zwiers L.-H."/>
            <person name="Turgeon B."/>
            <person name="Goodwin S."/>
            <person name="Spatafora J."/>
            <person name="Crous P."/>
            <person name="Grigoriev I."/>
        </authorList>
    </citation>
    <scope>NUCLEOTIDE SEQUENCE</scope>
    <source>
        <strain evidence="11">CBS 121167</strain>
    </source>
</reference>
<feature type="coiled-coil region" evidence="9">
    <location>
        <begin position="225"/>
        <end position="252"/>
    </location>
</feature>
<accession>A0A6A6AWB6</accession>
<evidence type="ECO:0000256" key="7">
    <source>
        <dbReference type="ARBA" id="ARBA00047899"/>
    </source>
</evidence>
<comment type="catalytic activity">
    <reaction evidence="8">
        <text>L-seryl-[protein] + ATP = O-phospho-L-seryl-[protein] + ADP + H(+)</text>
        <dbReference type="Rhea" id="RHEA:17989"/>
        <dbReference type="Rhea" id="RHEA-COMP:9863"/>
        <dbReference type="Rhea" id="RHEA-COMP:11604"/>
        <dbReference type="ChEBI" id="CHEBI:15378"/>
        <dbReference type="ChEBI" id="CHEBI:29999"/>
        <dbReference type="ChEBI" id="CHEBI:30616"/>
        <dbReference type="ChEBI" id="CHEBI:83421"/>
        <dbReference type="ChEBI" id="CHEBI:456216"/>
        <dbReference type="EC" id="2.7.11.1"/>
    </reaction>
</comment>
<evidence type="ECO:0000313" key="12">
    <source>
        <dbReference type="Proteomes" id="UP000799438"/>
    </source>
</evidence>
<keyword evidence="2" id="KW-0723">Serine/threonine-protein kinase</keyword>
<evidence type="ECO:0000256" key="9">
    <source>
        <dbReference type="SAM" id="Coils"/>
    </source>
</evidence>
<dbReference type="GO" id="GO:0004674">
    <property type="term" value="F:protein serine/threonine kinase activity"/>
    <property type="evidence" value="ECO:0007669"/>
    <property type="project" value="UniProtKB-KW"/>
</dbReference>
<dbReference type="Gene3D" id="1.10.510.10">
    <property type="entry name" value="Transferase(Phosphotransferase) domain 1"/>
    <property type="match status" value="1"/>
</dbReference>
<keyword evidence="6" id="KW-0067">ATP-binding</keyword>
<dbReference type="OrthoDB" id="2687876at2759"/>
<feature type="domain" description="RIO-type" evidence="10">
    <location>
        <begin position="181"/>
        <end position="224"/>
    </location>
</feature>
<gene>
    <name evidence="11" type="ORF">K452DRAFT_313963</name>
</gene>
<evidence type="ECO:0000313" key="11">
    <source>
        <dbReference type="EMBL" id="KAF2135473.1"/>
    </source>
</evidence>
<dbReference type="GO" id="GO:0005524">
    <property type="term" value="F:ATP binding"/>
    <property type="evidence" value="ECO:0007669"/>
    <property type="project" value="UniProtKB-KW"/>
</dbReference>
<organism evidence="11 12">
    <name type="scientific">Aplosporella prunicola CBS 121167</name>
    <dbReference type="NCBI Taxonomy" id="1176127"/>
    <lineage>
        <taxon>Eukaryota</taxon>
        <taxon>Fungi</taxon>
        <taxon>Dikarya</taxon>
        <taxon>Ascomycota</taxon>
        <taxon>Pezizomycotina</taxon>
        <taxon>Dothideomycetes</taxon>
        <taxon>Dothideomycetes incertae sedis</taxon>
        <taxon>Botryosphaeriales</taxon>
        <taxon>Aplosporellaceae</taxon>
        <taxon>Aplosporella</taxon>
    </lineage>
</organism>
<dbReference type="SUPFAM" id="SSF56112">
    <property type="entry name" value="Protein kinase-like (PK-like)"/>
    <property type="match status" value="1"/>
</dbReference>
<dbReference type="AlphaFoldDB" id="A0A6A6AWB6"/>
<keyword evidence="12" id="KW-1185">Reference proteome</keyword>
<dbReference type="InterPro" id="IPR018934">
    <property type="entry name" value="RIO_dom"/>
</dbReference>
<dbReference type="RefSeq" id="XP_033391191.1">
    <property type="nucleotide sequence ID" value="XM_033543716.1"/>
</dbReference>
<dbReference type="EMBL" id="ML995580">
    <property type="protein sequence ID" value="KAF2135473.1"/>
    <property type="molecule type" value="Genomic_DNA"/>
</dbReference>
<evidence type="ECO:0000256" key="2">
    <source>
        <dbReference type="ARBA" id="ARBA00022527"/>
    </source>
</evidence>
<evidence type="ECO:0000256" key="4">
    <source>
        <dbReference type="ARBA" id="ARBA00022741"/>
    </source>
</evidence>
<evidence type="ECO:0000256" key="3">
    <source>
        <dbReference type="ARBA" id="ARBA00022679"/>
    </source>
</evidence>
<keyword evidence="5" id="KW-0418">Kinase</keyword>
<protein>
    <recommendedName>
        <fullName evidence="1">non-specific serine/threonine protein kinase</fullName>
        <ecNumber evidence="1">2.7.11.1</ecNumber>
    </recommendedName>
</protein>
<dbReference type="GeneID" id="54301213"/>
<keyword evidence="3" id="KW-0808">Transferase</keyword>
<evidence type="ECO:0000256" key="8">
    <source>
        <dbReference type="ARBA" id="ARBA00048679"/>
    </source>
</evidence>
<evidence type="ECO:0000256" key="6">
    <source>
        <dbReference type="ARBA" id="ARBA00022840"/>
    </source>
</evidence>
<evidence type="ECO:0000256" key="1">
    <source>
        <dbReference type="ARBA" id="ARBA00012513"/>
    </source>
</evidence>
<evidence type="ECO:0000256" key="5">
    <source>
        <dbReference type="ARBA" id="ARBA00022777"/>
    </source>
</evidence>
<proteinExistence type="predicted"/>
<comment type="catalytic activity">
    <reaction evidence="7">
        <text>L-threonyl-[protein] + ATP = O-phospho-L-threonyl-[protein] + ADP + H(+)</text>
        <dbReference type="Rhea" id="RHEA:46608"/>
        <dbReference type="Rhea" id="RHEA-COMP:11060"/>
        <dbReference type="Rhea" id="RHEA-COMP:11605"/>
        <dbReference type="ChEBI" id="CHEBI:15378"/>
        <dbReference type="ChEBI" id="CHEBI:30013"/>
        <dbReference type="ChEBI" id="CHEBI:30616"/>
        <dbReference type="ChEBI" id="CHEBI:61977"/>
        <dbReference type="ChEBI" id="CHEBI:456216"/>
        <dbReference type="EC" id="2.7.11.1"/>
    </reaction>
</comment>
<dbReference type="Proteomes" id="UP000799438">
    <property type="component" value="Unassembled WGS sequence"/>
</dbReference>
<sequence>MSKIQLLQASVDADGPSEFRLLIDDKFIKYLNIDPGIYSVDDMCFEPSLVAMLPPLPTSDWNKGHLSRSVEAGDAVCLHVIKDKMPSITNTWHTRCIDYLDLSLGRKLRSNVYETTCPQFDVPVVAKFARFAWEVAQCDAETRAYQWINGHGIGPVFLAHLSEHGRIIGFLIEKVPGAQHAAPEHLSLCRQTLARLHQLCIIHGDVNKYNFLVHNGKATLIDFDHTQRCEDADMLENELKSLEEKLNESSGRGGILVGRGAI</sequence>